<dbReference type="AlphaFoldDB" id="A0A7X4H921"/>
<dbReference type="PROSITE" id="PS51257">
    <property type="entry name" value="PROKAR_LIPOPROTEIN"/>
    <property type="match status" value="1"/>
</dbReference>
<evidence type="ECO:0000313" key="3">
    <source>
        <dbReference type="Proteomes" id="UP000450676"/>
    </source>
</evidence>
<accession>A0A7X4H921</accession>
<comment type="caution">
    <text evidence="2">The sequence shown here is derived from an EMBL/GenBank/DDBJ whole genome shotgun (WGS) entry which is preliminary data.</text>
</comment>
<evidence type="ECO:0000313" key="2">
    <source>
        <dbReference type="EMBL" id="MYN06187.1"/>
    </source>
</evidence>
<keyword evidence="1" id="KW-0732">Signal</keyword>
<dbReference type="EMBL" id="WWCU01000002">
    <property type="protein sequence ID" value="MYN06187.1"/>
    <property type="molecule type" value="Genomic_DNA"/>
</dbReference>
<proteinExistence type="predicted"/>
<name>A0A7X4H921_9BURK</name>
<organism evidence="2 3">
    <name type="scientific">Pseudoduganella aquatica</name>
    <dbReference type="NCBI Taxonomy" id="2660641"/>
    <lineage>
        <taxon>Bacteria</taxon>
        <taxon>Pseudomonadati</taxon>
        <taxon>Pseudomonadota</taxon>
        <taxon>Betaproteobacteria</taxon>
        <taxon>Burkholderiales</taxon>
        <taxon>Oxalobacteraceae</taxon>
        <taxon>Telluria group</taxon>
        <taxon>Pseudoduganella</taxon>
    </lineage>
</organism>
<dbReference type="Pfam" id="PF12915">
    <property type="entry name" value="DUF3833"/>
    <property type="match status" value="1"/>
</dbReference>
<sequence length="191" mass="21075">MKIKLLRACFAGAAMSAMMASLLSGCSTRADPSHYAAQTPVLDVQRYFNGRVLAYGMFQDRGGTVQKRFTVTMTCTWRDGIGTLDEEFLYADGTRQRRVWTLRQTAPGRYTGTAADVVGEATGVVAGNALRWNYVLALPVDGKTINVDFEDWMFMIDEEVMLNRAAMSKFGIDLGSVTLSFRKQKDGNGAQ</sequence>
<dbReference type="InterPro" id="IPR024409">
    <property type="entry name" value="DUF3833"/>
</dbReference>
<feature type="chain" id="PRO_5031247480" evidence="1">
    <location>
        <begin position="20"/>
        <end position="191"/>
    </location>
</feature>
<evidence type="ECO:0000256" key="1">
    <source>
        <dbReference type="SAM" id="SignalP"/>
    </source>
</evidence>
<keyword evidence="3" id="KW-1185">Reference proteome</keyword>
<dbReference type="RefSeq" id="WP_161070576.1">
    <property type="nucleotide sequence ID" value="NZ_CP086370.1"/>
</dbReference>
<protein>
    <submittedName>
        <fullName evidence="2">DUF3833 family protein</fullName>
    </submittedName>
</protein>
<feature type="signal peptide" evidence="1">
    <location>
        <begin position="1"/>
        <end position="19"/>
    </location>
</feature>
<gene>
    <name evidence="2" type="ORF">GTP77_02425</name>
</gene>
<reference evidence="2 3" key="1">
    <citation type="submission" date="2019-12" db="EMBL/GenBank/DDBJ databases">
        <title>Novel species isolated from a subtropical stream in China.</title>
        <authorList>
            <person name="Lu H."/>
        </authorList>
    </citation>
    <scope>NUCLEOTIDE SEQUENCE [LARGE SCALE GENOMIC DNA]</scope>
    <source>
        <strain evidence="2 3">FT127W</strain>
    </source>
</reference>
<dbReference type="Proteomes" id="UP000450676">
    <property type="component" value="Unassembled WGS sequence"/>
</dbReference>